<name>A0A375HT02_9BURK</name>
<sequence length="153" mass="16795">MNVMSHKEKIAKLQALRARLDPLEDFGLWFWAGMTAGTHAVNAALHQARITLDDDCFPTQPGVYLMPQPDGSLKAALRPLGDVLHVGRPKVEGPVPADIAEMMEAMEHIEHHRDPCLREGLAPTAEIAAGCDAALRRCLDLLEARLEGNRHGH</sequence>
<dbReference type="EMBL" id="OFTC01000034">
    <property type="protein sequence ID" value="SOZ38475.1"/>
    <property type="molecule type" value="Genomic_DNA"/>
</dbReference>
<geneLocation type="plasmid" evidence="2">
    <name>II</name>
</geneLocation>
<evidence type="ECO:0000313" key="4">
    <source>
        <dbReference type="Proteomes" id="UP000256710"/>
    </source>
</evidence>
<dbReference type="RefSeq" id="WP_018007372.1">
    <property type="nucleotide sequence ID" value="NZ_AQUR01000102.1"/>
</dbReference>
<dbReference type="Proteomes" id="UP000255168">
    <property type="component" value="Plasmid II"/>
</dbReference>
<geneLocation type="plasmid" evidence="3">
    <name>ii</name>
</geneLocation>
<accession>A0A375HT02</accession>
<organism evidence="2 3">
    <name type="scientific">Cupriavidus neocaledonicus</name>
    <dbReference type="NCBI Taxonomy" id="1040979"/>
    <lineage>
        <taxon>Bacteria</taxon>
        <taxon>Pseudomonadati</taxon>
        <taxon>Pseudomonadota</taxon>
        <taxon>Betaproteobacteria</taxon>
        <taxon>Burkholderiales</taxon>
        <taxon>Burkholderiaceae</taxon>
        <taxon>Cupriavidus</taxon>
    </lineage>
</organism>
<evidence type="ECO:0000313" key="2">
    <source>
        <dbReference type="EMBL" id="SPD59880.1"/>
    </source>
</evidence>
<proteinExistence type="predicted"/>
<dbReference type="AlphaFoldDB" id="A0A375HT02"/>
<dbReference type="Proteomes" id="UP000256710">
    <property type="component" value="Unassembled WGS sequence"/>
</dbReference>
<evidence type="ECO:0000313" key="1">
    <source>
        <dbReference type="EMBL" id="SOZ38475.1"/>
    </source>
</evidence>
<reference evidence="3 4" key="1">
    <citation type="submission" date="2018-01" db="EMBL/GenBank/DDBJ databases">
        <authorList>
            <person name="Clerissi C."/>
        </authorList>
    </citation>
    <scope>NUCLEOTIDE SEQUENCE [LARGE SCALE GENOMIC DNA]</scope>
    <source>
        <strain evidence="1">Cupriavidus taiwanensis STM 6082</strain>
        <strain evidence="2">Cupriavidus taiwanensis STM 6160</strain>
        <plasmid evidence="2">II</plasmid>
        <plasmid evidence="3">ii</plasmid>
    </source>
</reference>
<dbReference type="EMBL" id="LT984807">
    <property type="protein sequence ID" value="SPD59880.1"/>
    <property type="molecule type" value="Genomic_DNA"/>
</dbReference>
<evidence type="ECO:0000313" key="3">
    <source>
        <dbReference type="Proteomes" id="UP000255168"/>
    </source>
</evidence>
<gene>
    <name evidence="1" type="ORF">CBM2605_B110004</name>
    <name evidence="2" type="ORF">CBM2607_MP20532</name>
</gene>
<keyword evidence="4" id="KW-1185">Reference proteome</keyword>
<protein>
    <submittedName>
        <fullName evidence="2">Uncharacterized protein</fullName>
    </submittedName>
</protein>
<keyword evidence="2" id="KW-0614">Plasmid</keyword>